<evidence type="ECO:0000313" key="11">
    <source>
        <dbReference type="EMBL" id="KAH0895650.1"/>
    </source>
</evidence>
<evidence type="ECO:0000313" key="12">
    <source>
        <dbReference type="Proteomes" id="UP000824890"/>
    </source>
</evidence>
<dbReference type="CDD" id="cd06899">
    <property type="entry name" value="lectin_legume_LecRK_Arcelin_ConA"/>
    <property type="match status" value="1"/>
</dbReference>
<feature type="binding site" evidence="9">
    <location>
        <position position="876"/>
    </location>
    <ligand>
        <name>ATP</name>
        <dbReference type="ChEBI" id="CHEBI:30616"/>
    </ligand>
</feature>
<dbReference type="Proteomes" id="UP000824890">
    <property type="component" value="Unassembled WGS sequence"/>
</dbReference>
<keyword evidence="6 9" id="KW-0547">Nucleotide-binding</keyword>
<reference evidence="11 12" key="1">
    <citation type="submission" date="2021-05" db="EMBL/GenBank/DDBJ databases">
        <title>Genome Assembly of Synthetic Allotetraploid Brassica napus Reveals Homoeologous Exchanges between Subgenomes.</title>
        <authorList>
            <person name="Davis J.T."/>
        </authorList>
    </citation>
    <scope>NUCLEOTIDE SEQUENCE [LARGE SCALE GENOMIC DNA]</scope>
    <source>
        <strain evidence="12">cv. Da-Ae</strain>
        <tissue evidence="11">Seedling</tissue>
    </source>
</reference>
<dbReference type="PANTHER" id="PTHR47987:SF34">
    <property type="entry name" value="RECEPTOR-LIKE CYTOSOLIC SERINE_THREONINE-PROTEIN KINASE RBK1"/>
    <property type="match status" value="1"/>
</dbReference>
<dbReference type="EMBL" id="JAGKQM010000012">
    <property type="protein sequence ID" value="KAH0895650.1"/>
    <property type="molecule type" value="Genomic_DNA"/>
</dbReference>
<dbReference type="Pfam" id="PF00139">
    <property type="entry name" value="Lectin_legB"/>
    <property type="match status" value="1"/>
</dbReference>
<dbReference type="PROSITE" id="PS50011">
    <property type="entry name" value="PROTEIN_KINASE_DOM"/>
    <property type="match status" value="2"/>
</dbReference>
<proteinExistence type="inferred from homology"/>
<dbReference type="InterPro" id="IPR008271">
    <property type="entry name" value="Ser/Thr_kinase_AS"/>
</dbReference>
<dbReference type="Gene3D" id="2.60.120.200">
    <property type="match status" value="1"/>
</dbReference>
<dbReference type="Gene3D" id="3.30.200.20">
    <property type="entry name" value="Phosphorylase Kinase, domain 1"/>
    <property type="match status" value="2"/>
</dbReference>
<dbReference type="InterPro" id="IPR000719">
    <property type="entry name" value="Prot_kinase_dom"/>
</dbReference>
<comment type="similarity">
    <text evidence="2">In the C-terminal section; belongs to the protein kinase superfamily. Ser/Thr protein kinase family.</text>
</comment>
<keyword evidence="4" id="KW-0808">Transferase</keyword>
<organism evidence="11 12">
    <name type="scientific">Brassica napus</name>
    <name type="common">Rape</name>
    <dbReference type="NCBI Taxonomy" id="3708"/>
    <lineage>
        <taxon>Eukaryota</taxon>
        <taxon>Viridiplantae</taxon>
        <taxon>Streptophyta</taxon>
        <taxon>Embryophyta</taxon>
        <taxon>Tracheophyta</taxon>
        <taxon>Spermatophyta</taxon>
        <taxon>Magnoliopsida</taxon>
        <taxon>eudicotyledons</taxon>
        <taxon>Gunneridae</taxon>
        <taxon>Pentapetalae</taxon>
        <taxon>rosids</taxon>
        <taxon>malvids</taxon>
        <taxon>Brassicales</taxon>
        <taxon>Brassicaceae</taxon>
        <taxon>Brassiceae</taxon>
        <taxon>Brassica</taxon>
    </lineage>
</organism>
<evidence type="ECO:0000256" key="2">
    <source>
        <dbReference type="ARBA" id="ARBA00010217"/>
    </source>
</evidence>
<evidence type="ECO:0000259" key="10">
    <source>
        <dbReference type="PROSITE" id="PS50011"/>
    </source>
</evidence>
<keyword evidence="3" id="KW-0723">Serine/threonine-protein kinase</keyword>
<dbReference type="InterPro" id="IPR011009">
    <property type="entry name" value="Kinase-like_dom_sf"/>
</dbReference>
<keyword evidence="5" id="KW-0430">Lectin</keyword>
<dbReference type="InterPro" id="IPR001220">
    <property type="entry name" value="Legume_lectin_dom"/>
</dbReference>
<dbReference type="SUPFAM" id="SSF56112">
    <property type="entry name" value="Protein kinase-like (PK-like)"/>
    <property type="match status" value="2"/>
</dbReference>
<dbReference type="Pfam" id="PF07714">
    <property type="entry name" value="PK_Tyr_Ser-Thr"/>
    <property type="match status" value="2"/>
</dbReference>
<evidence type="ECO:0000256" key="7">
    <source>
        <dbReference type="ARBA" id="ARBA00022777"/>
    </source>
</evidence>
<name>A0ABQ8ASX0_BRANA</name>
<dbReference type="Gene3D" id="1.10.510.10">
    <property type="entry name" value="Transferase(Phosphotransferase) domain 1"/>
    <property type="match status" value="2"/>
</dbReference>
<evidence type="ECO:0000256" key="3">
    <source>
        <dbReference type="ARBA" id="ARBA00022527"/>
    </source>
</evidence>
<protein>
    <recommendedName>
        <fullName evidence="10">Protein kinase domain-containing protein</fullName>
    </recommendedName>
</protein>
<comment type="caution">
    <text evidence="11">The sequence shown here is derived from an EMBL/GenBank/DDBJ whole genome shotgun (WGS) entry which is preliminary data.</text>
</comment>
<dbReference type="InterPro" id="IPR046958">
    <property type="entry name" value="RBK1/2/STUNTED"/>
</dbReference>
<dbReference type="InterPro" id="IPR013320">
    <property type="entry name" value="ConA-like_dom_sf"/>
</dbReference>
<dbReference type="CDD" id="cd14066">
    <property type="entry name" value="STKc_IRAK"/>
    <property type="match status" value="1"/>
</dbReference>
<dbReference type="SUPFAM" id="SSF49899">
    <property type="entry name" value="Concanavalin A-like lectins/glucanases"/>
    <property type="match status" value="2"/>
</dbReference>
<evidence type="ECO:0000256" key="5">
    <source>
        <dbReference type="ARBA" id="ARBA00022734"/>
    </source>
</evidence>
<dbReference type="SMART" id="SM00220">
    <property type="entry name" value="S_TKc"/>
    <property type="match status" value="2"/>
</dbReference>
<evidence type="ECO:0000256" key="6">
    <source>
        <dbReference type="ARBA" id="ARBA00022741"/>
    </source>
</evidence>
<evidence type="ECO:0000256" key="9">
    <source>
        <dbReference type="PROSITE-ProRule" id="PRU10141"/>
    </source>
</evidence>
<feature type="domain" description="Protein kinase" evidence="10">
    <location>
        <begin position="847"/>
        <end position="1119"/>
    </location>
</feature>
<keyword evidence="8 9" id="KW-0067">ATP-binding</keyword>
<dbReference type="InterPro" id="IPR017441">
    <property type="entry name" value="Protein_kinase_ATP_BS"/>
</dbReference>
<dbReference type="PANTHER" id="PTHR47987">
    <property type="entry name" value="OS08G0249100 PROTEIN"/>
    <property type="match status" value="1"/>
</dbReference>
<dbReference type="InterPro" id="IPR001245">
    <property type="entry name" value="Ser-Thr/Tyr_kinase_cat_dom"/>
</dbReference>
<evidence type="ECO:0000256" key="8">
    <source>
        <dbReference type="ARBA" id="ARBA00022840"/>
    </source>
</evidence>
<accession>A0ABQ8ASX0</accession>
<gene>
    <name evidence="11" type="ORF">HID58_045218</name>
</gene>
<feature type="binding site" evidence="9">
    <location>
        <position position="475"/>
    </location>
    <ligand>
        <name>ATP</name>
        <dbReference type="ChEBI" id="CHEBI:30616"/>
    </ligand>
</feature>
<sequence>MVRLKHSQRTYVKVFQVPIVESHPLTSFTQCVPVRGFSDRLEGTKKTIIMHNLNFFNGSTKLRSVLDSLKENRTSWCKRARIPGLTWRASTTSNGGKLKFCRRGFEERESSEAIEGELEAVQGDGEKVKEVEAAGSLTCCESIHDNSTILVSSDNHLGLSLQNGQLNPLLFICFASPLCLFSSLQHNSFHHTKETQEQTEPSSLPTLTTQAVPVGIDTRGVKYGNYGHGFAFFLAPAEIQMPPNSAGGFLGLFNETDVLSSSFPLVHVEFDTFTNPNWDPLDMASHVGINNNSLVSSSVTSWNASAHSQDIGRVRIFYDSVRRNLSVSWTYDLTSNRNENSSLSYIIDLSKVLPSEVTVGFSATSGSVTEGNRLLTWEYSSDLELRDIKKSQEDKKKGMIIGVSVSGEKAEEEKENLTSINEDLERGAGPRKFSYKELASAANNFSVDRKLGEGGFGAVYKGYLTGLDMMVAIKKFTGGSTQGKREFITEVKVISSLRHRNLVQLVGWCHEKDEFLMVYEFMPHGSLDAHLFGKKPHHLAWGVRCKVTLGIASALLYLHEEWEQCVVHRDIKASNVMLDSSFNAKLGDFGLARLMDHEVGPQTTGLAGTFGYMAPEYISTGRASKESDVYSFGVVTLEIVTGRKSVDPRQGRVEPEASLVERVWGLYGKGELIKGVDEKLGGDGFDEKQAECLMVVGLWCAHPDRNSRPSIKQAIQVLSLEAPLPHLPTKMPVASYHVSSSSTATSVSSGGAGTATFSSAQLVSNTPNKNVSSSSHSLHWTKMIESIKKKSIRRFTVIPFLASYQLTRKNLRRKQPNLSPSENSFFMAKPSWRNFTYEELAAATEDFNPENMIGKGGHAEVYKGVLPDGETIAIKKVMSHNKKEEERVSDFLSELGIIAHVNHTNAAKLLGFSIDRGLHFVLEYSPHGSLATMLFGTKKCLEWKIRYKVALGIADGLSYLHNDCPRRIIHRDIKASNILLSRDYDAQISDFGLAKWLPENWSHHVVSPIEGTFGYMAPEYFIHGIVDEKIDVFAFGVLLLEIITGRRAVDTASRQSIVAWAKPFLEKNSVEDIVDSRLGNEFDPTEVKRVMLTASMCIHHIATMRPDMTMLVQLLHGEDGPAELQQKPGERAEVSVNACDVQDHTSSSYLNELTRHRQLLME</sequence>
<dbReference type="PROSITE" id="PS00108">
    <property type="entry name" value="PROTEIN_KINASE_ST"/>
    <property type="match status" value="2"/>
</dbReference>
<feature type="domain" description="Protein kinase" evidence="10">
    <location>
        <begin position="445"/>
        <end position="727"/>
    </location>
</feature>
<comment type="similarity">
    <text evidence="1">In the N-terminal section; belongs to the leguminous lectin family.</text>
</comment>
<dbReference type="PROSITE" id="PS00107">
    <property type="entry name" value="PROTEIN_KINASE_ATP"/>
    <property type="match status" value="2"/>
</dbReference>
<evidence type="ECO:0000256" key="1">
    <source>
        <dbReference type="ARBA" id="ARBA00008536"/>
    </source>
</evidence>
<evidence type="ECO:0000256" key="4">
    <source>
        <dbReference type="ARBA" id="ARBA00022679"/>
    </source>
</evidence>
<keyword evidence="12" id="KW-1185">Reference proteome</keyword>
<keyword evidence="7" id="KW-0418">Kinase</keyword>